<evidence type="ECO:0000256" key="1">
    <source>
        <dbReference type="ARBA" id="ARBA00004651"/>
    </source>
</evidence>
<evidence type="ECO:0000256" key="6">
    <source>
        <dbReference type="RuleBase" id="RU366058"/>
    </source>
</evidence>
<dbReference type="Proteomes" id="UP001199525">
    <property type="component" value="Unassembled WGS sequence"/>
</dbReference>
<feature type="transmembrane region" description="Helical" evidence="6">
    <location>
        <begin position="93"/>
        <end position="113"/>
    </location>
</feature>
<accession>A0ABS8ICM2</accession>
<keyword evidence="9" id="KW-1185">Reference proteome</keyword>
<feature type="transmembrane region" description="Helical" evidence="6">
    <location>
        <begin position="133"/>
        <end position="154"/>
    </location>
</feature>
<evidence type="ECO:0000256" key="3">
    <source>
        <dbReference type="ARBA" id="ARBA00022692"/>
    </source>
</evidence>
<comment type="subcellular location">
    <subcellularLocation>
        <location evidence="1 6">Cell membrane</location>
        <topology evidence="1 6">Multi-pass membrane protein</topology>
    </subcellularLocation>
</comment>
<keyword evidence="5 6" id="KW-0472">Membrane</keyword>
<keyword evidence="3 6" id="KW-0812">Transmembrane</keyword>
<feature type="domain" description="VTT" evidence="7">
    <location>
        <begin position="113"/>
        <end position="230"/>
    </location>
</feature>
<dbReference type="RefSeq" id="WP_229486949.1">
    <property type="nucleotide sequence ID" value="NZ_JAIVFQ010000040.1"/>
</dbReference>
<evidence type="ECO:0000313" key="8">
    <source>
        <dbReference type="EMBL" id="MCC5601973.1"/>
    </source>
</evidence>
<keyword evidence="2 6" id="KW-1003">Cell membrane</keyword>
<feature type="transmembrane region" description="Helical" evidence="6">
    <location>
        <begin position="211"/>
        <end position="228"/>
    </location>
</feature>
<dbReference type="InterPro" id="IPR015414">
    <property type="entry name" value="TMEM64"/>
</dbReference>
<evidence type="ECO:0000256" key="4">
    <source>
        <dbReference type="ARBA" id="ARBA00022989"/>
    </source>
</evidence>
<keyword evidence="4 6" id="KW-1133">Transmembrane helix</keyword>
<evidence type="ECO:0000256" key="2">
    <source>
        <dbReference type="ARBA" id="ARBA00022475"/>
    </source>
</evidence>
<feature type="transmembrane region" description="Helical" evidence="6">
    <location>
        <begin position="44"/>
        <end position="61"/>
    </location>
</feature>
<organism evidence="8 9">
    <name type="scientific">Nostoc favosum CHAB5714</name>
    <dbReference type="NCBI Taxonomy" id="2780399"/>
    <lineage>
        <taxon>Bacteria</taxon>
        <taxon>Bacillati</taxon>
        <taxon>Cyanobacteriota</taxon>
        <taxon>Cyanophyceae</taxon>
        <taxon>Nostocales</taxon>
        <taxon>Nostocaceae</taxon>
        <taxon>Nostoc</taxon>
        <taxon>Nostoc favosum</taxon>
    </lineage>
</organism>
<reference evidence="8 9" key="1">
    <citation type="journal article" date="2021" name="Microorganisms">
        <title>Genome Evolution of Filamentous Cyanobacterium Nostoc Species: From Facultative Symbiosis to Free Living.</title>
        <authorList>
            <person name="Huo D."/>
            <person name="Li H."/>
            <person name="Cai F."/>
            <person name="Guo X."/>
            <person name="Qiao Z."/>
            <person name="Wang W."/>
            <person name="Yu G."/>
            <person name="Li R."/>
        </authorList>
    </citation>
    <scope>NUCLEOTIDE SEQUENCE [LARGE SCALE GENOMIC DNA]</scope>
    <source>
        <strain evidence="8 9">CHAB 5714</strain>
    </source>
</reference>
<dbReference type="PANTHER" id="PTHR12677:SF59">
    <property type="entry name" value="GOLGI APPARATUS MEMBRANE PROTEIN TVP38-RELATED"/>
    <property type="match status" value="1"/>
</dbReference>
<feature type="transmembrane region" description="Helical" evidence="6">
    <location>
        <begin position="248"/>
        <end position="268"/>
    </location>
</feature>
<evidence type="ECO:0000313" key="9">
    <source>
        <dbReference type="Proteomes" id="UP001199525"/>
    </source>
</evidence>
<comment type="similarity">
    <text evidence="6">Belongs to the TVP38/TMEM64 family.</text>
</comment>
<comment type="caution">
    <text evidence="8">The sequence shown here is derived from an EMBL/GenBank/DDBJ whole genome shotgun (WGS) entry which is preliminary data.</text>
</comment>
<gene>
    <name evidence="8" type="ORF">LC586_22900</name>
</gene>
<dbReference type="Pfam" id="PF09335">
    <property type="entry name" value="VTT_dom"/>
    <property type="match status" value="1"/>
</dbReference>
<protein>
    <recommendedName>
        <fullName evidence="6">TVP38/TMEM64 family membrane protein</fullName>
    </recommendedName>
</protein>
<dbReference type="PANTHER" id="PTHR12677">
    <property type="entry name" value="GOLGI APPARATUS MEMBRANE PROTEIN TVP38-RELATED"/>
    <property type="match status" value="1"/>
</dbReference>
<dbReference type="EMBL" id="JAIVFQ010000040">
    <property type="protein sequence ID" value="MCC5601973.1"/>
    <property type="molecule type" value="Genomic_DNA"/>
</dbReference>
<dbReference type="InterPro" id="IPR032816">
    <property type="entry name" value="VTT_dom"/>
</dbReference>
<proteinExistence type="inferred from homology"/>
<name>A0ABS8ICM2_9NOSO</name>
<evidence type="ECO:0000256" key="5">
    <source>
        <dbReference type="ARBA" id="ARBA00023136"/>
    </source>
</evidence>
<evidence type="ECO:0000259" key="7">
    <source>
        <dbReference type="Pfam" id="PF09335"/>
    </source>
</evidence>
<sequence>MTKLTIIQIFKASLRDATRTTPLGFNTERSRSVKSIDARNLQKLFSLSVLILLILSSAFALNTDPVLAQESANPNSFNPQAILRDSLQWIDSLGALGAIAFIALYIIASVAFFPGSILTLGAGVIFGAVWGSLYVFIGATLGATAAFLVGRYLARGWVARKIADNKKFAAIDQAVGREGLKIVLLTRLSPIFPFNLLNYAFGITGVSLKDYFIGSVGMIPGTVMYVYIGSLAGNLAMIGTEAQPTNPTLQWAIRILGLIATVAVTVYVTRIARKALEEEVSSN</sequence>